<evidence type="ECO:0000313" key="10">
    <source>
        <dbReference type="Proteomes" id="UP000019063"/>
    </source>
</evidence>
<comment type="caution">
    <text evidence="9">The sequence shown here is derived from an EMBL/GenBank/DDBJ whole genome shotgun (WGS) entry which is preliminary data.</text>
</comment>
<sequence length="447" mass="45038">MIWALPFIPALAGLAIWAWGPSARTAGAAAGAAAVVTALLALLVGSDTVSVAWSETISLRAGLTPQARVVAVTVALVALPILIFAAATEAARGLARLIGLLLVFVGGMELIVIAADFVTLLIGWEIVGACSWALIGHRWREGRPVASANYAFIMTRFGDLGLFVALFTVFAATGETGYDALGALEGPSLALAGAGILAAAVSKAGQVPFAPWLFRAMDGPTPVSALLHSATMVAAGVYLLARLQPALAGAPGFAAAAMAVGLVTALAGGVEALRQMHAKKLLAGSTSAQMGLMIATVGAGFPGIAILHLVVHAVFKAALFVSAGAAHHASGGFDLRAMSLGRAMPWAAAATGLAALSLAAVPPLAGGWSKEEMVKALEHAGAVPAILAIVAGGLTAAYAARFAWMSFGPGEARDRRPAAGTVIALAVLSAASLALSFLWFPDIHDLA</sequence>
<evidence type="ECO:0000256" key="1">
    <source>
        <dbReference type="ARBA" id="ARBA00002378"/>
    </source>
</evidence>
<evidence type="ECO:0000256" key="4">
    <source>
        <dbReference type="ARBA" id="ARBA00022989"/>
    </source>
</evidence>
<dbReference type="GO" id="GO:0003954">
    <property type="term" value="F:NADH dehydrogenase activity"/>
    <property type="evidence" value="ECO:0007669"/>
    <property type="project" value="TreeGrafter"/>
</dbReference>
<feature type="transmembrane region" description="Helical" evidence="7">
    <location>
        <begin position="385"/>
        <end position="407"/>
    </location>
</feature>
<dbReference type="AlphaFoldDB" id="W4HDY0"/>
<dbReference type="PANTHER" id="PTHR42829:SF2">
    <property type="entry name" value="NADH-UBIQUINONE OXIDOREDUCTASE CHAIN 5"/>
    <property type="match status" value="1"/>
</dbReference>
<proteinExistence type="predicted"/>
<evidence type="ECO:0000256" key="3">
    <source>
        <dbReference type="ARBA" id="ARBA00022692"/>
    </source>
</evidence>
<keyword evidence="4 7" id="KW-1133">Transmembrane helix</keyword>
<dbReference type="GO" id="GO:0042773">
    <property type="term" value="P:ATP synthesis coupled electron transport"/>
    <property type="evidence" value="ECO:0007669"/>
    <property type="project" value="InterPro"/>
</dbReference>
<feature type="transmembrane region" description="Helical" evidence="7">
    <location>
        <begin position="247"/>
        <end position="269"/>
    </location>
</feature>
<evidence type="ECO:0000256" key="6">
    <source>
        <dbReference type="RuleBase" id="RU000320"/>
    </source>
</evidence>
<dbReference type="GO" id="GO:0008137">
    <property type="term" value="F:NADH dehydrogenase (ubiquinone) activity"/>
    <property type="evidence" value="ECO:0007669"/>
    <property type="project" value="InterPro"/>
</dbReference>
<keyword evidence="5 7" id="KW-0472">Membrane</keyword>
<comment type="subcellular location">
    <subcellularLocation>
        <location evidence="2">Endomembrane system</location>
        <topology evidence="2">Multi-pass membrane protein</topology>
    </subcellularLocation>
    <subcellularLocation>
        <location evidence="6">Membrane</location>
        <topology evidence="6">Multi-pass membrane protein</topology>
    </subcellularLocation>
</comment>
<evidence type="ECO:0000259" key="8">
    <source>
        <dbReference type="Pfam" id="PF00361"/>
    </source>
</evidence>
<dbReference type="InterPro" id="IPR003945">
    <property type="entry name" value="NU5C-like"/>
</dbReference>
<keyword evidence="3 6" id="KW-0812">Transmembrane</keyword>
<feature type="transmembrane region" description="Helical" evidence="7">
    <location>
        <begin position="151"/>
        <end position="174"/>
    </location>
</feature>
<dbReference type="GO" id="GO:0016020">
    <property type="term" value="C:membrane"/>
    <property type="evidence" value="ECO:0007669"/>
    <property type="project" value="UniProtKB-SubCell"/>
</dbReference>
<feature type="non-terminal residue" evidence="9">
    <location>
        <position position="447"/>
    </location>
</feature>
<keyword evidence="10" id="KW-1185">Reference proteome</keyword>
<dbReference type="eggNOG" id="COG1009">
    <property type="taxonomic scope" value="Bacteria"/>
</dbReference>
<dbReference type="PRINTS" id="PR01434">
    <property type="entry name" value="NADHDHGNASE5"/>
</dbReference>
<evidence type="ECO:0000256" key="2">
    <source>
        <dbReference type="ARBA" id="ARBA00004127"/>
    </source>
</evidence>
<feature type="domain" description="NADH:quinone oxidoreductase/Mrp antiporter transmembrane" evidence="8">
    <location>
        <begin position="114"/>
        <end position="393"/>
    </location>
</feature>
<feature type="transmembrane region" description="Helical" evidence="7">
    <location>
        <begin position="223"/>
        <end position="241"/>
    </location>
</feature>
<dbReference type="GO" id="GO:0015990">
    <property type="term" value="P:electron transport coupled proton transport"/>
    <property type="evidence" value="ECO:0007669"/>
    <property type="project" value="TreeGrafter"/>
</dbReference>
<name>W4HDY0_9RHOB</name>
<accession>W4HDY0</accession>
<gene>
    <name evidence="9" type="ORF">ATO8_21281</name>
</gene>
<dbReference type="InterPro" id="IPR001750">
    <property type="entry name" value="ND/Mrp_TM"/>
</dbReference>
<evidence type="ECO:0000256" key="5">
    <source>
        <dbReference type="ARBA" id="ARBA00023136"/>
    </source>
</evidence>
<organism evidence="9 10">
    <name type="scientific">Roseivivax marinus</name>
    <dbReference type="NCBI Taxonomy" id="1379903"/>
    <lineage>
        <taxon>Bacteria</taxon>
        <taxon>Pseudomonadati</taxon>
        <taxon>Pseudomonadota</taxon>
        <taxon>Alphaproteobacteria</taxon>
        <taxon>Rhodobacterales</taxon>
        <taxon>Roseobacteraceae</taxon>
        <taxon>Roseivivax</taxon>
    </lineage>
</organism>
<evidence type="ECO:0000313" key="9">
    <source>
        <dbReference type="EMBL" id="ETW10623.1"/>
    </source>
</evidence>
<reference evidence="9 10" key="1">
    <citation type="journal article" date="2014" name="Antonie Van Leeuwenhoek">
        <title>Roseivivax atlanticus sp. nov., isolated from surface seawater of the Atlantic Ocean.</title>
        <authorList>
            <person name="Li G."/>
            <person name="Lai Q."/>
            <person name="Liu X."/>
            <person name="Sun F."/>
            <person name="Shao Z."/>
        </authorList>
    </citation>
    <scope>NUCLEOTIDE SEQUENCE [LARGE SCALE GENOMIC DNA]</scope>
    <source>
        <strain evidence="9 10">22II-s10s</strain>
    </source>
</reference>
<dbReference type="Proteomes" id="UP000019063">
    <property type="component" value="Unassembled WGS sequence"/>
</dbReference>
<feature type="transmembrane region" description="Helical" evidence="7">
    <location>
        <begin position="419"/>
        <end position="440"/>
    </location>
</feature>
<dbReference type="Pfam" id="PF00361">
    <property type="entry name" value="Proton_antipo_M"/>
    <property type="match status" value="1"/>
</dbReference>
<dbReference type="RefSeq" id="WP_043847597.1">
    <property type="nucleotide sequence ID" value="NZ_AQQW01000037.1"/>
</dbReference>
<comment type="function">
    <text evidence="1">NDH-1 shuttles electrons from NADH, via FMN and iron-sulfur (Fe-S) centers, to quinones in the respiratory chain. The immediate electron acceptor for the enzyme in this species is believed to be ubiquinone. Couples the redox reaction to proton translocation (for every two electrons transferred, four hydrogen ions are translocated across the cytoplasmic membrane), and thus conserves the redox energy in a proton gradient.</text>
</comment>
<dbReference type="GO" id="GO:0012505">
    <property type="term" value="C:endomembrane system"/>
    <property type="evidence" value="ECO:0007669"/>
    <property type="project" value="UniProtKB-SubCell"/>
</dbReference>
<protein>
    <submittedName>
        <fullName evidence="9">NADH-plastoquinone oxidoreductase, chain 5 family protein</fullName>
    </submittedName>
</protein>
<feature type="transmembrane region" description="Helical" evidence="7">
    <location>
        <begin position="69"/>
        <end position="87"/>
    </location>
</feature>
<dbReference type="PANTHER" id="PTHR42829">
    <property type="entry name" value="NADH-UBIQUINONE OXIDOREDUCTASE CHAIN 5"/>
    <property type="match status" value="1"/>
</dbReference>
<feature type="transmembrane region" description="Helical" evidence="7">
    <location>
        <begin position="346"/>
        <end position="365"/>
    </location>
</feature>
<dbReference type="EMBL" id="AQQW01000037">
    <property type="protein sequence ID" value="ETW10623.1"/>
    <property type="molecule type" value="Genomic_DNA"/>
</dbReference>
<evidence type="ECO:0000256" key="7">
    <source>
        <dbReference type="SAM" id="Phobius"/>
    </source>
</evidence>
<feature type="transmembrane region" description="Helical" evidence="7">
    <location>
        <begin position="121"/>
        <end position="139"/>
    </location>
</feature>
<dbReference type="STRING" id="1379903.ATO8_21281"/>
<feature type="transmembrane region" description="Helical" evidence="7">
    <location>
        <begin position="94"/>
        <end position="115"/>
    </location>
</feature>
<feature type="transmembrane region" description="Helical" evidence="7">
    <location>
        <begin position="180"/>
        <end position="202"/>
    </location>
</feature>